<keyword evidence="15" id="KW-1185">Reference proteome</keyword>
<dbReference type="GO" id="GO:0005829">
    <property type="term" value="C:cytosol"/>
    <property type="evidence" value="ECO:0007669"/>
    <property type="project" value="TreeGrafter"/>
</dbReference>
<evidence type="ECO:0000256" key="4">
    <source>
        <dbReference type="ARBA" id="ARBA00004666"/>
    </source>
</evidence>
<dbReference type="AlphaFoldDB" id="M2QKU9"/>
<dbReference type="InterPro" id="IPR014710">
    <property type="entry name" value="RmlC-like_jellyroll"/>
</dbReference>
<evidence type="ECO:0000256" key="5">
    <source>
        <dbReference type="ARBA" id="ARBA00010772"/>
    </source>
</evidence>
<evidence type="ECO:0000256" key="8">
    <source>
        <dbReference type="ARBA" id="ARBA00022723"/>
    </source>
</evidence>
<sequence>MAATKATDILVQPPNLIRLKAAPNNYDWGKIGNASLVSKVGPNAVGRDFRVEDNKPYSEASLLLDIREFHLWHLWTLPTADAILWMGTHRNGPAHLFDAPDIPLQKLITTSPTHTLGAPLLEKWPQSPQLPFLFKILSIQKALPLQVHPDKDLAAQLHAKDPSSFVDANHKPEIAVAIGPPLRTVQGADPVLVRPADQDAAFTGFVGFRPLEEIRTFLLGVSELWRAVGDDGLVDSFITIPSQALLRRVFGALVSRPDGAEAEVRALYKRVKESANAGRGAGAAIGRGDGAEEVGRLVLKVGDQYPGDVGVLACVFCMNYVKLKRGEAVYIGADEVHAYLEGDIIECMATSDNVLNAGFVDPAERRQQAHAFVSALSFTARPASHWALPHEPYHLARAHRTQAYRPPLEEFAVLGTTLAQNAREERLGPIKGPMVGIVLKGTVRIRASAEAKEEENEEMRAEMGTVVYVRPGNEVALELVEGDEGEVWWAEWGA</sequence>
<evidence type="ECO:0000313" key="15">
    <source>
        <dbReference type="Proteomes" id="UP000016930"/>
    </source>
</evidence>
<accession>M2QKU9</accession>
<comment type="similarity">
    <text evidence="5">Belongs to the mannose-6-phosphate isomerase type 1 family.</text>
</comment>
<dbReference type="GO" id="GO:0005975">
    <property type="term" value="P:carbohydrate metabolic process"/>
    <property type="evidence" value="ECO:0007669"/>
    <property type="project" value="InterPro"/>
</dbReference>
<comment type="catalytic activity">
    <reaction evidence="1">
        <text>D-mannose 6-phosphate = D-fructose 6-phosphate</text>
        <dbReference type="Rhea" id="RHEA:12356"/>
        <dbReference type="ChEBI" id="CHEBI:58735"/>
        <dbReference type="ChEBI" id="CHEBI:61527"/>
        <dbReference type="EC" id="5.3.1.8"/>
    </reaction>
</comment>
<name>M2QKU9_CERS8</name>
<evidence type="ECO:0000256" key="6">
    <source>
        <dbReference type="ARBA" id="ARBA00011956"/>
    </source>
</evidence>
<dbReference type="GO" id="GO:0008270">
    <property type="term" value="F:zinc ion binding"/>
    <property type="evidence" value="ECO:0007669"/>
    <property type="project" value="InterPro"/>
</dbReference>
<evidence type="ECO:0000256" key="3">
    <source>
        <dbReference type="ARBA" id="ARBA00002564"/>
    </source>
</evidence>
<reference evidence="14 15" key="1">
    <citation type="journal article" date="2012" name="Proc. Natl. Acad. Sci. U.S.A.">
        <title>Comparative genomics of Ceriporiopsis subvermispora and Phanerochaete chrysosporium provide insight into selective ligninolysis.</title>
        <authorList>
            <person name="Fernandez-Fueyo E."/>
            <person name="Ruiz-Duenas F.J."/>
            <person name="Ferreira P."/>
            <person name="Floudas D."/>
            <person name="Hibbett D.S."/>
            <person name="Canessa P."/>
            <person name="Larrondo L.F."/>
            <person name="James T.Y."/>
            <person name="Seelenfreund D."/>
            <person name="Lobos S."/>
            <person name="Polanco R."/>
            <person name="Tello M."/>
            <person name="Honda Y."/>
            <person name="Watanabe T."/>
            <person name="Watanabe T."/>
            <person name="Ryu J.S."/>
            <person name="Kubicek C.P."/>
            <person name="Schmoll M."/>
            <person name="Gaskell J."/>
            <person name="Hammel K.E."/>
            <person name="St John F.J."/>
            <person name="Vanden Wymelenberg A."/>
            <person name="Sabat G."/>
            <person name="Splinter BonDurant S."/>
            <person name="Syed K."/>
            <person name="Yadav J.S."/>
            <person name="Doddapaneni H."/>
            <person name="Subramanian V."/>
            <person name="Lavin J.L."/>
            <person name="Oguiza J.A."/>
            <person name="Perez G."/>
            <person name="Pisabarro A.G."/>
            <person name="Ramirez L."/>
            <person name="Santoyo F."/>
            <person name="Master E."/>
            <person name="Coutinho P.M."/>
            <person name="Henrissat B."/>
            <person name="Lombard V."/>
            <person name="Magnuson J.K."/>
            <person name="Kuees U."/>
            <person name="Hori C."/>
            <person name="Igarashi K."/>
            <person name="Samejima M."/>
            <person name="Held B.W."/>
            <person name="Barry K.W."/>
            <person name="LaButti K.M."/>
            <person name="Lapidus A."/>
            <person name="Lindquist E.A."/>
            <person name="Lucas S.M."/>
            <person name="Riley R."/>
            <person name="Salamov A.A."/>
            <person name="Hoffmeister D."/>
            <person name="Schwenk D."/>
            <person name="Hadar Y."/>
            <person name="Yarden O."/>
            <person name="de Vries R.P."/>
            <person name="Wiebenga A."/>
            <person name="Stenlid J."/>
            <person name="Eastwood D."/>
            <person name="Grigoriev I.V."/>
            <person name="Berka R.M."/>
            <person name="Blanchette R.A."/>
            <person name="Kersten P."/>
            <person name="Martinez A.T."/>
            <person name="Vicuna R."/>
            <person name="Cullen D."/>
        </authorList>
    </citation>
    <scope>NUCLEOTIDE SEQUENCE [LARGE SCALE GENOMIC DNA]</scope>
    <source>
        <strain evidence="14 15">B</strain>
    </source>
</reference>
<evidence type="ECO:0000256" key="12">
    <source>
        <dbReference type="ARBA" id="ARBA00030762"/>
    </source>
</evidence>
<evidence type="ECO:0000256" key="2">
    <source>
        <dbReference type="ARBA" id="ARBA00001947"/>
    </source>
</evidence>
<proteinExistence type="inferred from homology"/>
<dbReference type="EC" id="5.3.1.8" evidence="6"/>
<evidence type="ECO:0000259" key="13">
    <source>
        <dbReference type="Pfam" id="PF20511"/>
    </source>
</evidence>
<evidence type="ECO:0000256" key="10">
    <source>
        <dbReference type="ARBA" id="ARBA00023235"/>
    </source>
</evidence>
<dbReference type="STRING" id="914234.M2QKU9"/>
<dbReference type="HOGENOM" id="CLU_026967_0_1_1"/>
<dbReference type="PANTHER" id="PTHR10309:SF0">
    <property type="entry name" value="MANNOSE-6-PHOSPHATE ISOMERASE"/>
    <property type="match status" value="1"/>
</dbReference>
<comment type="cofactor">
    <cofactor evidence="2">
        <name>Zn(2+)</name>
        <dbReference type="ChEBI" id="CHEBI:29105"/>
    </cofactor>
</comment>
<organism evidence="14 15">
    <name type="scientific">Ceriporiopsis subvermispora (strain B)</name>
    <name type="common">White-rot fungus</name>
    <name type="synonym">Gelatoporia subvermispora</name>
    <dbReference type="NCBI Taxonomy" id="914234"/>
    <lineage>
        <taxon>Eukaryota</taxon>
        <taxon>Fungi</taxon>
        <taxon>Dikarya</taxon>
        <taxon>Basidiomycota</taxon>
        <taxon>Agaricomycotina</taxon>
        <taxon>Agaricomycetes</taxon>
        <taxon>Polyporales</taxon>
        <taxon>Gelatoporiaceae</taxon>
        <taxon>Gelatoporia</taxon>
    </lineage>
</organism>
<dbReference type="GO" id="GO:0009298">
    <property type="term" value="P:GDP-mannose biosynthetic process"/>
    <property type="evidence" value="ECO:0007669"/>
    <property type="project" value="UniProtKB-UniPathway"/>
</dbReference>
<comment type="pathway">
    <text evidence="4">Nucleotide-sugar biosynthesis; GDP-alpha-D-mannose biosynthesis; alpha-D-mannose 1-phosphate from D-fructose 6-phosphate: step 1/2.</text>
</comment>
<evidence type="ECO:0000256" key="1">
    <source>
        <dbReference type="ARBA" id="ARBA00000757"/>
    </source>
</evidence>
<keyword evidence="8" id="KW-0479">Metal-binding</keyword>
<dbReference type="NCBIfam" id="TIGR00218">
    <property type="entry name" value="manA"/>
    <property type="match status" value="1"/>
</dbReference>
<dbReference type="CDD" id="cd07011">
    <property type="entry name" value="cupin_PMI_type_I_N"/>
    <property type="match status" value="1"/>
</dbReference>
<comment type="function">
    <text evidence="3">Involved in the synthesis of the GDP-mannose and dolichol-phosphate-mannose required for a number of critical mannosyl transfer reactions.</text>
</comment>
<dbReference type="InterPro" id="IPR011051">
    <property type="entry name" value="RmlC_Cupin_sf"/>
</dbReference>
<dbReference type="Proteomes" id="UP000016930">
    <property type="component" value="Unassembled WGS sequence"/>
</dbReference>
<keyword evidence="9" id="KW-0862">Zinc</keyword>
<evidence type="ECO:0000256" key="9">
    <source>
        <dbReference type="ARBA" id="ARBA00022833"/>
    </source>
</evidence>
<gene>
    <name evidence="14" type="ORF">CERSUDRAFT_126570</name>
</gene>
<dbReference type="PRINTS" id="PR00714">
    <property type="entry name" value="MAN6PISMRASE"/>
</dbReference>
<dbReference type="InterPro" id="IPR016305">
    <property type="entry name" value="Mannose-6-P_Isomerase"/>
</dbReference>
<dbReference type="Pfam" id="PF20511">
    <property type="entry name" value="PMI_typeI_cat"/>
    <property type="match status" value="1"/>
</dbReference>
<dbReference type="InterPro" id="IPR001250">
    <property type="entry name" value="Man6P_Isoase-1"/>
</dbReference>
<dbReference type="PANTHER" id="PTHR10309">
    <property type="entry name" value="MANNOSE-6-PHOSPHATE ISOMERASE"/>
    <property type="match status" value="1"/>
</dbReference>
<dbReference type="InterPro" id="IPR046457">
    <property type="entry name" value="PMI_typeI_cat"/>
</dbReference>
<feature type="domain" description="Phosphomannose isomerase type I catalytic" evidence="13">
    <location>
        <begin position="82"/>
        <end position="180"/>
    </location>
</feature>
<evidence type="ECO:0000256" key="7">
    <source>
        <dbReference type="ARBA" id="ARBA00018236"/>
    </source>
</evidence>
<keyword evidence="10" id="KW-0413">Isomerase</keyword>
<dbReference type="GO" id="GO:0004476">
    <property type="term" value="F:mannose-6-phosphate isomerase activity"/>
    <property type="evidence" value="ECO:0007669"/>
    <property type="project" value="UniProtKB-EC"/>
</dbReference>
<dbReference type="EMBL" id="KB445809">
    <property type="protein sequence ID" value="EMD32765.1"/>
    <property type="molecule type" value="Genomic_DNA"/>
</dbReference>
<evidence type="ECO:0000256" key="11">
    <source>
        <dbReference type="ARBA" id="ARBA00029741"/>
    </source>
</evidence>
<dbReference type="UniPathway" id="UPA00126">
    <property type="reaction ID" value="UER00423"/>
</dbReference>
<protein>
    <recommendedName>
        <fullName evidence="7">Mannose-6-phosphate isomerase</fullName>
        <ecNumber evidence="6">5.3.1.8</ecNumber>
    </recommendedName>
    <alternativeName>
        <fullName evidence="11">Phosphohexomutase</fullName>
    </alternativeName>
    <alternativeName>
        <fullName evidence="12">Phosphomannose isomerase</fullName>
    </alternativeName>
</protein>
<evidence type="ECO:0000313" key="14">
    <source>
        <dbReference type="EMBL" id="EMD32765.1"/>
    </source>
</evidence>
<dbReference type="OrthoDB" id="6605218at2759"/>
<dbReference type="Gene3D" id="2.60.120.10">
    <property type="entry name" value="Jelly Rolls"/>
    <property type="match status" value="3"/>
</dbReference>
<dbReference type="SUPFAM" id="SSF51182">
    <property type="entry name" value="RmlC-like cupins"/>
    <property type="match status" value="1"/>
</dbReference>